<keyword evidence="4 7" id="KW-0133">Cell shape</keyword>
<dbReference type="GO" id="GO:0004180">
    <property type="term" value="F:carboxypeptidase activity"/>
    <property type="evidence" value="ECO:0007669"/>
    <property type="project" value="UniProtKB-ARBA"/>
</dbReference>
<dbReference type="InterPro" id="IPR002477">
    <property type="entry name" value="Peptidoglycan-bd-like"/>
</dbReference>
<evidence type="ECO:0000256" key="7">
    <source>
        <dbReference type="PROSITE-ProRule" id="PRU01373"/>
    </source>
</evidence>
<dbReference type="Pfam" id="PF01471">
    <property type="entry name" value="PG_binding_1"/>
    <property type="match status" value="1"/>
</dbReference>
<dbReference type="GO" id="GO:0016740">
    <property type="term" value="F:transferase activity"/>
    <property type="evidence" value="ECO:0007669"/>
    <property type="project" value="UniProtKB-KW"/>
</dbReference>
<dbReference type="PROSITE" id="PS52029">
    <property type="entry name" value="LD_TPASE"/>
    <property type="match status" value="1"/>
</dbReference>
<dbReference type="GO" id="GO:0009252">
    <property type="term" value="P:peptidoglycan biosynthetic process"/>
    <property type="evidence" value="ECO:0007669"/>
    <property type="project" value="UniProtKB-UniPathway"/>
</dbReference>
<dbReference type="InterPro" id="IPR038063">
    <property type="entry name" value="Transpep_catalytic_dom"/>
</dbReference>
<dbReference type="InterPro" id="IPR036366">
    <property type="entry name" value="PGBDSf"/>
</dbReference>
<comment type="pathway">
    <text evidence="1 7">Cell wall biogenesis; peptidoglycan biosynthesis.</text>
</comment>
<dbReference type="PANTHER" id="PTHR41533:SF2">
    <property type="entry name" value="BLR7131 PROTEIN"/>
    <property type="match status" value="1"/>
</dbReference>
<dbReference type="AlphaFoldDB" id="A0A2R8B5M7"/>
<dbReference type="GO" id="GO:0008360">
    <property type="term" value="P:regulation of cell shape"/>
    <property type="evidence" value="ECO:0007669"/>
    <property type="project" value="UniProtKB-UniRule"/>
</dbReference>
<reference evidence="9 10" key="1">
    <citation type="submission" date="2018-03" db="EMBL/GenBank/DDBJ databases">
        <authorList>
            <person name="Keele B.F."/>
        </authorList>
    </citation>
    <scope>NUCLEOTIDE SEQUENCE [LARGE SCALE GENOMIC DNA]</scope>
    <source>
        <strain evidence="9 10">CECT 8626</strain>
    </source>
</reference>
<keyword evidence="3" id="KW-0808">Transferase</keyword>
<evidence type="ECO:0000256" key="4">
    <source>
        <dbReference type="ARBA" id="ARBA00022960"/>
    </source>
</evidence>
<accession>A0A2R8B5M7</accession>
<dbReference type="Pfam" id="PF20142">
    <property type="entry name" value="Scaffold"/>
    <property type="match status" value="1"/>
</dbReference>
<dbReference type="OrthoDB" id="9778545at2"/>
<feature type="active site" description="Nucleophile" evidence="7">
    <location>
        <position position="449"/>
    </location>
</feature>
<dbReference type="SUPFAM" id="SSF47090">
    <property type="entry name" value="PGBD-like"/>
    <property type="match status" value="1"/>
</dbReference>
<proteinExistence type="inferred from homology"/>
<keyword evidence="10" id="KW-1185">Reference proteome</keyword>
<dbReference type="RefSeq" id="WP_108852288.1">
    <property type="nucleotide sequence ID" value="NZ_OMOQ01000001.1"/>
</dbReference>
<dbReference type="Gene3D" id="2.40.440.10">
    <property type="entry name" value="L,D-transpeptidase catalytic domain-like"/>
    <property type="match status" value="1"/>
</dbReference>
<dbReference type="UniPathway" id="UPA00219"/>
<feature type="active site" description="Proton donor/acceptor" evidence="7">
    <location>
        <position position="430"/>
    </location>
</feature>
<dbReference type="Pfam" id="PF03734">
    <property type="entry name" value="YkuD"/>
    <property type="match status" value="1"/>
</dbReference>
<evidence type="ECO:0000313" key="9">
    <source>
        <dbReference type="EMBL" id="SPH17894.1"/>
    </source>
</evidence>
<dbReference type="Gene3D" id="1.10.101.10">
    <property type="entry name" value="PGBD-like superfamily/PGBD"/>
    <property type="match status" value="1"/>
</dbReference>
<gene>
    <name evidence="9" type="ORF">DEA8626_01422</name>
</gene>
<dbReference type="InterPro" id="IPR036365">
    <property type="entry name" value="PGBD-like_sf"/>
</dbReference>
<dbReference type="SUPFAM" id="SSF141523">
    <property type="entry name" value="L,D-transpeptidase catalytic domain-like"/>
    <property type="match status" value="1"/>
</dbReference>
<evidence type="ECO:0000256" key="1">
    <source>
        <dbReference type="ARBA" id="ARBA00004752"/>
    </source>
</evidence>
<evidence type="ECO:0000256" key="2">
    <source>
        <dbReference type="ARBA" id="ARBA00005992"/>
    </source>
</evidence>
<dbReference type="InterPro" id="IPR052905">
    <property type="entry name" value="LD-transpeptidase_YkuD-like"/>
</dbReference>
<comment type="similarity">
    <text evidence="2">Belongs to the YkuD family.</text>
</comment>
<dbReference type="InterPro" id="IPR045380">
    <property type="entry name" value="LD_TPept_scaffold_dom"/>
</dbReference>
<dbReference type="GO" id="GO:0071555">
    <property type="term" value="P:cell wall organization"/>
    <property type="evidence" value="ECO:0007669"/>
    <property type="project" value="UniProtKB-UniRule"/>
</dbReference>
<organism evidence="9 10">
    <name type="scientific">Albidovulum aquaemixtae</name>
    <dbReference type="NCBI Taxonomy" id="1542388"/>
    <lineage>
        <taxon>Bacteria</taxon>
        <taxon>Pseudomonadati</taxon>
        <taxon>Pseudomonadota</taxon>
        <taxon>Alphaproteobacteria</taxon>
        <taxon>Rhodobacterales</taxon>
        <taxon>Paracoccaceae</taxon>
        <taxon>Albidovulum</taxon>
    </lineage>
</organism>
<name>A0A2R8B5M7_9RHOB</name>
<evidence type="ECO:0000256" key="3">
    <source>
        <dbReference type="ARBA" id="ARBA00022679"/>
    </source>
</evidence>
<evidence type="ECO:0000313" key="10">
    <source>
        <dbReference type="Proteomes" id="UP000244924"/>
    </source>
</evidence>
<dbReference type="PANTHER" id="PTHR41533">
    <property type="entry name" value="L,D-TRANSPEPTIDASE HI_1667-RELATED"/>
    <property type="match status" value="1"/>
</dbReference>
<dbReference type="CDD" id="cd16913">
    <property type="entry name" value="YkuD_like"/>
    <property type="match status" value="1"/>
</dbReference>
<keyword evidence="6 7" id="KW-0961">Cell wall biogenesis/degradation</keyword>
<dbReference type="InterPro" id="IPR005490">
    <property type="entry name" value="LD_TPept_cat_dom"/>
</dbReference>
<evidence type="ECO:0000256" key="6">
    <source>
        <dbReference type="ARBA" id="ARBA00023316"/>
    </source>
</evidence>
<dbReference type="EMBL" id="OMOQ01000001">
    <property type="protein sequence ID" value="SPH17894.1"/>
    <property type="molecule type" value="Genomic_DNA"/>
</dbReference>
<protein>
    <recommendedName>
        <fullName evidence="8">L,D-TPase catalytic domain-containing protein</fullName>
    </recommendedName>
</protein>
<dbReference type="Proteomes" id="UP000244924">
    <property type="component" value="Unassembled WGS sequence"/>
</dbReference>
<evidence type="ECO:0000256" key="5">
    <source>
        <dbReference type="ARBA" id="ARBA00022984"/>
    </source>
</evidence>
<keyword evidence="5 7" id="KW-0573">Peptidoglycan synthesis</keyword>
<sequence>MTAVLVRPSFVGTVIFKVLTFVGVWVILAQSALSSDLAFRQAAAEELASTPALAEFYRERDYAPLWTSSADTERRAALFRALAMAPEHGLPAERYDAEGLKAAFLSLASERQRGRLEARVTKSFITYAEDMQSGVLDPRRVDSGIVREVPKRDRLATMRALAASDPSAYFGALPPQMPQYEQLRRAKMDLERLIERGGWGETVHAKTLRPGDTGTEVIALRDRLIRMGYLARSASAVFDGEMQKAVQRFQIDHGLHTDGIAGAGTLAEINVGAERRLHSVVVAMERLRWMNGISLGRRHIWVNLPDFSAKIIDDGKVTFETATVVGMNEHDRRSPEFSDLMEHMVINPTWNVPRSITVKEYLPMLQRNPRAVGHLKIVDRRGRVVSRDGTDFRQFTARNFPFSMSQPPSERNALGLVKFMFPNRWNIYLHDTPTKSLFQKEVRAFSHGCVRLGSPFDFAYTLLARQTDDPKGEFHRHLRTGRETTVLLKQPVPVHLVYFTAWPDARGAIEFRRDVYGRDQRIFEALISAGVVLDALRG</sequence>
<feature type="domain" description="L,D-TPase catalytic" evidence="8">
    <location>
        <begin position="298"/>
        <end position="487"/>
    </location>
</feature>
<evidence type="ECO:0000259" key="8">
    <source>
        <dbReference type="PROSITE" id="PS52029"/>
    </source>
</evidence>